<evidence type="ECO:0000256" key="1">
    <source>
        <dbReference type="PROSITE-ProRule" id="PRU00266"/>
    </source>
</evidence>
<dbReference type="GO" id="GO:0070878">
    <property type="term" value="F:primary miRNA binding"/>
    <property type="evidence" value="ECO:0007669"/>
    <property type="project" value="TreeGrafter"/>
</dbReference>
<dbReference type="WBParaSite" id="ECPE_0000902201-mRNA-1">
    <property type="protein sequence ID" value="ECPE_0000902201-mRNA-1"/>
    <property type="gene ID" value="ECPE_0000902201"/>
</dbReference>
<dbReference type="AlphaFoldDB" id="A0A183APV9"/>
<dbReference type="InterPro" id="IPR014720">
    <property type="entry name" value="dsRBD_dom"/>
</dbReference>
<dbReference type="InterPro" id="IPR040375">
    <property type="entry name" value="DGCR8"/>
</dbReference>
<dbReference type="GO" id="GO:0070877">
    <property type="term" value="C:microprocessor complex"/>
    <property type="evidence" value="ECO:0007669"/>
    <property type="project" value="InterPro"/>
</dbReference>
<feature type="compositionally biased region" description="Acidic residues" evidence="2">
    <location>
        <begin position="146"/>
        <end position="161"/>
    </location>
</feature>
<dbReference type="PANTHER" id="PTHR13482:SF3">
    <property type="entry name" value="MICROPROCESSOR COMPLEX SUBUNIT DGCR8"/>
    <property type="match status" value="1"/>
</dbReference>
<dbReference type="Pfam" id="PF00035">
    <property type="entry name" value="dsrm"/>
    <property type="match status" value="1"/>
</dbReference>
<dbReference type="Gene3D" id="3.30.160.20">
    <property type="match status" value="1"/>
</dbReference>
<name>A0A183APV9_9TREM</name>
<proteinExistence type="predicted"/>
<keyword evidence="1" id="KW-0694">RNA-binding</keyword>
<feature type="compositionally biased region" description="Basic and acidic residues" evidence="2">
    <location>
        <begin position="136"/>
        <end position="145"/>
    </location>
</feature>
<reference evidence="4" key="1">
    <citation type="submission" date="2016-06" db="UniProtKB">
        <authorList>
            <consortium name="WormBaseParasite"/>
        </authorList>
    </citation>
    <scope>IDENTIFICATION</scope>
</reference>
<dbReference type="GO" id="GO:0020037">
    <property type="term" value="F:heme binding"/>
    <property type="evidence" value="ECO:0007669"/>
    <property type="project" value="InterPro"/>
</dbReference>
<feature type="compositionally biased region" description="Basic and acidic residues" evidence="2">
    <location>
        <begin position="96"/>
        <end position="105"/>
    </location>
</feature>
<dbReference type="CDD" id="cd19867">
    <property type="entry name" value="DSRM_DGCR8_rpt1"/>
    <property type="match status" value="1"/>
</dbReference>
<evidence type="ECO:0000259" key="3">
    <source>
        <dbReference type="PROSITE" id="PS50137"/>
    </source>
</evidence>
<feature type="compositionally biased region" description="Low complexity" evidence="2">
    <location>
        <begin position="178"/>
        <end position="190"/>
    </location>
</feature>
<dbReference type="PANTHER" id="PTHR13482">
    <property type="entry name" value="MICRORNA PROCESSOR COMPLEX SUBUNIT DGCR8"/>
    <property type="match status" value="1"/>
</dbReference>
<evidence type="ECO:0000313" key="4">
    <source>
        <dbReference type="WBParaSite" id="ECPE_0000902201-mRNA-1"/>
    </source>
</evidence>
<dbReference type="GO" id="GO:0003725">
    <property type="term" value="F:double-stranded RNA binding"/>
    <property type="evidence" value="ECO:0007669"/>
    <property type="project" value="TreeGrafter"/>
</dbReference>
<dbReference type="Gene3D" id="3.30.160.590">
    <property type="match status" value="1"/>
</dbReference>
<dbReference type="GO" id="GO:0031053">
    <property type="term" value="P:primary miRNA processing"/>
    <property type="evidence" value="ECO:0007669"/>
    <property type="project" value="InterPro"/>
</dbReference>
<dbReference type="GO" id="GO:0042802">
    <property type="term" value="F:identical protein binding"/>
    <property type="evidence" value="ECO:0007669"/>
    <property type="project" value="InterPro"/>
</dbReference>
<accession>A0A183APV9</accession>
<dbReference type="SUPFAM" id="SSF54768">
    <property type="entry name" value="dsRNA-binding domain-like"/>
    <property type="match status" value="1"/>
</dbReference>
<evidence type="ECO:0000256" key="2">
    <source>
        <dbReference type="SAM" id="MobiDB-lite"/>
    </source>
</evidence>
<feature type="domain" description="DRBM" evidence="3">
    <location>
        <begin position="385"/>
        <end position="447"/>
    </location>
</feature>
<dbReference type="Gene3D" id="2.20.70.10">
    <property type="match status" value="1"/>
</dbReference>
<feature type="region of interest" description="Disordered" evidence="2">
    <location>
        <begin position="52"/>
        <end position="231"/>
    </location>
</feature>
<protein>
    <submittedName>
        <fullName evidence="4">DRBM domain-containing protein</fullName>
    </submittedName>
</protein>
<sequence length="447" mass="48582">LRHISGLVIYLHRATRVVTLSRPYSVGPGSVRHHQIPVVALPCLAYRKARPTEENVTSATAPAKTSGNALHDPELGPTDCIKSSESVVSIDETETEPSKKSEFAKGRPKNSPLIPSVSDCNFTQRGNDDSNDEDLIMPKRDKEEGELSSGEDDEDGDDDDTFSIGTTGHSRKRGRFEPSSSPLPRSVPPVVQDPLESNPNPRVCLTAEAGVGSGVSGKSVPPPTTESVTPAPTIVVSGSRRRRRKRVPAACPRVALSGHSFSQEASGACVTPSGDVQLNAINELSGVKTQVFAVKDKEVESLLSIEEIRAYCSRLFEIQVEYVPNKRSHREDGSVTAIAEPKASQNRVLMMPEEAKVIRYQLPSADGDPLRRPSKEGLINLTGKSFVCILHEYCQNVIRRPPTYQTVVQENDRNPYQLTVVIDGKPCATGSGQSKKQARLDAGEWFA</sequence>
<feature type="compositionally biased region" description="Polar residues" evidence="2">
    <location>
        <begin position="54"/>
        <end position="68"/>
    </location>
</feature>
<organism evidence="4">
    <name type="scientific">Echinostoma caproni</name>
    <dbReference type="NCBI Taxonomy" id="27848"/>
    <lineage>
        <taxon>Eukaryota</taxon>
        <taxon>Metazoa</taxon>
        <taxon>Spiralia</taxon>
        <taxon>Lophotrochozoa</taxon>
        <taxon>Platyhelminthes</taxon>
        <taxon>Trematoda</taxon>
        <taxon>Digenea</taxon>
        <taxon>Plagiorchiida</taxon>
        <taxon>Echinostomata</taxon>
        <taxon>Echinostomatoidea</taxon>
        <taxon>Echinostomatidae</taxon>
        <taxon>Echinostoma</taxon>
    </lineage>
</organism>
<dbReference type="PROSITE" id="PS50137">
    <property type="entry name" value="DS_RBD"/>
    <property type="match status" value="1"/>
</dbReference>